<proteinExistence type="predicted"/>
<keyword evidence="1" id="KW-1133">Transmembrane helix</keyword>
<organism evidence="2 3">
    <name type="scientific">Shewanella zhuhaiensis</name>
    <dbReference type="NCBI Taxonomy" id="2919576"/>
    <lineage>
        <taxon>Bacteria</taxon>
        <taxon>Pseudomonadati</taxon>
        <taxon>Pseudomonadota</taxon>
        <taxon>Gammaproteobacteria</taxon>
        <taxon>Alteromonadales</taxon>
        <taxon>Shewanellaceae</taxon>
        <taxon>Shewanella</taxon>
    </lineage>
</organism>
<evidence type="ECO:0000313" key="2">
    <source>
        <dbReference type="EMBL" id="MCH4293978.1"/>
    </source>
</evidence>
<dbReference type="EMBL" id="JAKUDL010000002">
    <property type="protein sequence ID" value="MCH4293978.1"/>
    <property type="molecule type" value="Genomic_DNA"/>
</dbReference>
<feature type="transmembrane region" description="Helical" evidence="1">
    <location>
        <begin position="79"/>
        <end position="98"/>
    </location>
</feature>
<evidence type="ECO:0000256" key="1">
    <source>
        <dbReference type="SAM" id="Phobius"/>
    </source>
</evidence>
<dbReference type="Pfam" id="PF11859">
    <property type="entry name" value="DUF3379"/>
    <property type="match status" value="1"/>
</dbReference>
<dbReference type="RefSeq" id="WP_240590427.1">
    <property type="nucleotide sequence ID" value="NZ_JAKUDL010000002.1"/>
</dbReference>
<dbReference type="Proteomes" id="UP001297581">
    <property type="component" value="Unassembled WGS sequence"/>
</dbReference>
<gene>
    <name evidence="2" type="ORF">MJ923_06640</name>
</gene>
<keyword evidence="3" id="KW-1185">Reference proteome</keyword>
<protein>
    <submittedName>
        <fullName evidence="2">DUF3379 domain-containing protein</fullName>
    </submittedName>
</protein>
<dbReference type="InterPro" id="IPR021806">
    <property type="entry name" value="DUF3379"/>
</dbReference>
<keyword evidence="1" id="KW-0472">Membrane</keyword>
<dbReference type="AlphaFoldDB" id="A0AAJ1BFR8"/>
<sequence length="234" mass="26311">MDELEFRRRAYGEPQSQDPEFLKAMGEAEGRDAFVNDLKSLDRRLEKAMKVDVPEDLAEKLLLRQQLTQHHQSRRRTTFMVAMAASIAFAFGLSFSLLRLGPVDLGEHALAHVYHETKALKSESDVALGDLNASLVSIRGLEQAHFNTAPGRVVYKAYCDFQGVRSLHLVLEGAEGKVTLFIVPLEERMQLDEQFADNHYQGLGFKTDEAFMLLVGEQASALEAAKKEIRQSFI</sequence>
<evidence type="ECO:0000313" key="3">
    <source>
        <dbReference type="Proteomes" id="UP001297581"/>
    </source>
</evidence>
<reference evidence="2 3" key="1">
    <citation type="submission" date="2022-02" db="EMBL/GenBank/DDBJ databases">
        <title>The genome sequence of Shewanella sp. 3B26.</title>
        <authorList>
            <person name="Du J."/>
        </authorList>
    </citation>
    <scope>NUCLEOTIDE SEQUENCE [LARGE SCALE GENOMIC DNA]</scope>
    <source>
        <strain evidence="2 3">3B26</strain>
    </source>
</reference>
<keyword evidence="1" id="KW-0812">Transmembrane</keyword>
<name>A0AAJ1BFR8_9GAMM</name>
<accession>A0AAJ1BFR8</accession>
<comment type="caution">
    <text evidence="2">The sequence shown here is derived from an EMBL/GenBank/DDBJ whole genome shotgun (WGS) entry which is preliminary data.</text>
</comment>